<dbReference type="EMBL" id="LN899821">
    <property type="protein sequence ID" value="CUV18103.1"/>
    <property type="molecule type" value="Genomic_DNA"/>
</dbReference>
<dbReference type="EMBL" id="LN899824">
    <property type="protein sequence ID" value="CUV30715.1"/>
    <property type="molecule type" value="Genomic_DNA"/>
</dbReference>
<dbReference type="AlphaFoldDB" id="A0A0S4WXL5"/>
<name>A0A0S4WXL5_RALSL</name>
<sequence>MFCTMSVITLIPFRETSFDRVGLREF</sequence>
<organism evidence="3">
    <name type="scientific">Ralstonia solanacearum</name>
    <name type="common">Pseudomonas solanacearum</name>
    <dbReference type="NCBI Taxonomy" id="305"/>
    <lineage>
        <taxon>Bacteria</taxon>
        <taxon>Pseudomonadati</taxon>
        <taxon>Pseudomonadota</taxon>
        <taxon>Betaproteobacteria</taxon>
        <taxon>Burkholderiales</taxon>
        <taxon>Burkholderiaceae</taxon>
        <taxon>Ralstonia</taxon>
        <taxon>Ralstonia solanacearum species complex</taxon>
    </lineage>
</organism>
<evidence type="ECO:0000313" key="2">
    <source>
        <dbReference type="EMBL" id="CUV30715.1"/>
    </source>
</evidence>
<accession>A0A0S4WXL5</accession>
<proteinExistence type="predicted"/>
<evidence type="ECO:0000313" key="1">
    <source>
        <dbReference type="EMBL" id="CUV18103.1"/>
    </source>
</evidence>
<gene>
    <name evidence="1" type="ORF">PSS4_v1_480008</name>
    <name evidence="2" type="ORF">RUN1985_v1_700009</name>
    <name evidence="3" type="ORF">RUN215_v1_730002</name>
</gene>
<evidence type="ECO:0000313" key="3">
    <source>
        <dbReference type="EMBL" id="CUV56317.1"/>
    </source>
</evidence>
<reference evidence="3" key="1">
    <citation type="submission" date="2015-10" db="EMBL/GenBank/DDBJ databases">
        <authorList>
            <person name="Gilbert D.G."/>
        </authorList>
    </citation>
    <scope>NUCLEOTIDE SEQUENCE</scope>
    <source>
        <strain evidence="3">Phyl III-seqv23</strain>
    </source>
</reference>
<dbReference type="EMBL" id="LN899820">
    <property type="protein sequence ID" value="CUV56317.1"/>
    <property type="molecule type" value="Genomic_DNA"/>
</dbReference>
<protein>
    <submittedName>
        <fullName evidence="3">Uncharacterized protein</fullName>
    </submittedName>
</protein>